<protein>
    <recommendedName>
        <fullName evidence="3">Helix-turn-helix domain-containing protein</fullName>
    </recommendedName>
</protein>
<dbReference type="RefSeq" id="WP_163150176.1">
    <property type="nucleotide sequence ID" value="NZ_JAAIKZ010000059.1"/>
</dbReference>
<evidence type="ECO:0008006" key="3">
    <source>
        <dbReference type="Google" id="ProtNLM"/>
    </source>
</evidence>
<organism evidence="1 2">
    <name type="scientific">Aeromonas rivipollensis</name>
    <dbReference type="NCBI Taxonomy" id="948519"/>
    <lineage>
        <taxon>Bacteria</taxon>
        <taxon>Pseudomonadati</taxon>
        <taxon>Pseudomonadota</taxon>
        <taxon>Gammaproteobacteria</taxon>
        <taxon>Aeromonadales</taxon>
        <taxon>Aeromonadaceae</taxon>
        <taxon>Aeromonas</taxon>
    </lineage>
</organism>
<evidence type="ECO:0000313" key="2">
    <source>
        <dbReference type="Proteomes" id="UP000480681"/>
    </source>
</evidence>
<comment type="caution">
    <text evidence="1">The sequence shown here is derived from an EMBL/GenBank/DDBJ whole genome shotgun (WGS) entry which is preliminary data.</text>
</comment>
<dbReference type="Proteomes" id="UP000480681">
    <property type="component" value="Unassembled WGS sequence"/>
</dbReference>
<name>A0AAW9YI92_9GAMM</name>
<proteinExistence type="predicted"/>
<gene>
    <name evidence="1" type="ORF">G4911_21360</name>
</gene>
<reference evidence="1 2" key="1">
    <citation type="submission" date="2020-02" db="EMBL/GenBank/DDBJ databases">
        <title>Genome sequencing of Aeromonas rivipollensis.</title>
        <authorList>
            <person name="Fono-Tamo Ubani E.K."/>
            <person name="Lekota K.E."/>
        </authorList>
    </citation>
    <scope>NUCLEOTIDE SEQUENCE [LARGE SCALE GENOMIC DNA]</scope>
    <source>
        <strain evidence="1 2">G87</strain>
    </source>
</reference>
<evidence type="ECO:0000313" key="1">
    <source>
        <dbReference type="EMBL" id="NEX77247.1"/>
    </source>
</evidence>
<accession>A0AAW9YI92</accession>
<dbReference type="EMBL" id="JAAIKZ010000059">
    <property type="protein sequence ID" value="NEX77247.1"/>
    <property type="molecule type" value="Genomic_DNA"/>
</dbReference>
<sequence>MTSLHPNATTTVEQRKFIQDSELTVSELADMLGVSERTVRRWKGRKATEDYSHTPYRLPTKLTEEQQWFLIEIHNMLRLKLDDLLCIARAFVLPTVSRSALYRCLDRHGETNIKDPLHDIPAKTKQRLQINKPGFVEITERLLPEMPGDTYMLVAKDRASHCVYIEMHERKDASNVMAFLKNVKAHFPFHIRVLSVDQRLGISNERPALGETETQLPPFASDINLIFPKLKWMLISNALTMDNEICLPEIIFSYFHKQSIDLWADWKEQLIRYVYWYNHHVSLHSLKQLTPWGKLKRYYEISPDLFIKKPLQSTSLNTHLFKDVLYNIFYSLKLIKDDTNDKKPENIKHTRKGYVKQLNGFQSHQEMFDIYMPLFFNTMHSLSDVNIRLPLFRYQVLECLYLEIASTPIITPLSDEKIKECFIEHVLLPIMAVAIFSDFFVHAEQSFLYHIDRVLRLHMENIETNNQKLHFCIKKHLRKYISDLNFCDSSGKSVKSIARLIKDIGPNRIQNADTIEREFKACSTNIMNGLKKKNNDTSNTDTEERIELSKLSLLKTAYLAMALISRIGCDPVRWTNFVCCYQGLICNNEFMTCIKIHLQELFALENLVGRVDAYQFDELGKDNLKLQFAPLLNCLLTPVIRELSVAKLQTHESLVHQLKDLFSISHQFGSATYDRTTFKPITDIDAQGWSYRTVFFPYAYLIKILNCIQDNKLNEAYELVGDAPYGACKGFGFLPYAFSALFIGLSIRLGKNTFNNDKLIEHSNYIITGQGLFTTSQRSPIAISQLINNPYTNEQNNTLISTTSNIQILRAVNSYNHLVLKLGCTNDGYVNKQYPQAIHSVLDRLYTIKSRFMAELEKIPPTLDNVGRAEFFMKNTKLTNKDLHGELIPFLKGSSFKNCTSEHLLLIEFLCGPSYTPKDIAETIQFANQHQSIALIYDAHNPG</sequence>
<dbReference type="AlphaFoldDB" id="A0AAW9YI92"/>